<reference evidence="2" key="1">
    <citation type="journal article" date="2014" name="Int. J. Syst. Evol. Microbiol.">
        <title>Complete genome sequence of Corynebacterium casei LMG S-19264T (=DSM 44701T), isolated from a smear-ripened cheese.</title>
        <authorList>
            <consortium name="US DOE Joint Genome Institute (JGI-PGF)"/>
            <person name="Walter F."/>
            <person name="Albersmeier A."/>
            <person name="Kalinowski J."/>
            <person name="Ruckert C."/>
        </authorList>
    </citation>
    <scope>NUCLEOTIDE SEQUENCE</scope>
    <source>
        <strain evidence="2">VKM Ac-1321</strain>
    </source>
</reference>
<dbReference type="Proteomes" id="UP001143480">
    <property type="component" value="Unassembled WGS sequence"/>
</dbReference>
<evidence type="ECO:0000313" key="2">
    <source>
        <dbReference type="EMBL" id="GLL04445.1"/>
    </source>
</evidence>
<feature type="chain" id="PRO_5040817715" evidence="1">
    <location>
        <begin position="24"/>
        <end position="122"/>
    </location>
</feature>
<sequence>MRFTVARVALAALVATAASLAAAAPAEAASASCRVLDDGHDNYCVTRAISVAPTNIFHLATTGAPARNWALRITDVTNGVVVFNELQFQDANVWKGNVYASYKAEVICQSPCPNLVAYFANG</sequence>
<feature type="signal peptide" evidence="1">
    <location>
        <begin position="1"/>
        <end position="23"/>
    </location>
</feature>
<dbReference type="RefSeq" id="WP_261959467.1">
    <property type="nucleotide sequence ID" value="NZ_BAAAXA010000001.1"/>
</dbReference>
<dbReference type="EMBL" id="BSFP01000045">
    <property type="protein sequence ID" value="GLL04445.1"/>
    <property type="molecule type" value="Genomic_DNA"/>
</dbReference>
<evidence type="ECO:0000256" key="1">
    <source>
        <dbReference type="SAM" id="SignalP"/>
    </source>
</evidence>
<comment type="caution">
    <text evidence="2">The sequence shown here is derived from an EMBL/GenBank/DDBJ whole genome shotgun (WGS) entry which is preliminary data.</text>
</comment>
<organism evidence="2 3">
    <name type="scientific">Dactylosporangium matsuzakiense</name>
    <dbReference type="NCBI Taxonomy" id="53360"/>
    <lineage>
        <taxon>Bacteria</taxon>
        <taxon>Bacillati</taxon>
        <taxon>Actinomycetota</taxon>
        <taxon>Actinomycetes</taxon>
        <taxon>Micromonosporales</taxon>
        <taxon>Micromonosporaceae</taxon>
        <taxon>Dactylosporangium</taxon>
    </lineage>
</organism>
<name>A0A9W6KQ88_9ACTN</name>
<protein>
    <submittedName>
        <fullName evidence="2">Uncharacterized protein</fullName>
    </submittedName>
</protein>
<reference evidence="2" key="2">
    <citation type="submission" date="2023-01" db="EMBL/GenBank/DDBJ databases">
        <authorList>
            <person name="Sun Q."/>
            <person name="Evtushenko L."/>
        </authorList>
    </citation>
    <scope>NUCLEOTIDE SEQUENCE</scope>
    <source>
        <strain evidence="2">VKM Ac-1321</strain>
    </source>
</reference>
<keyword evidence="3" id="KW-1185">Reference proteome</keyword>
<accession>A0A9W6KQ88</accession>
<dbReference type="AlphaFoldDB" id="A0A9W6KQ88"/>
<evidence type="ECO:0000313" key="3">
    <source>
        <dbReference type="Proteomes" id="UP001143480"/>
    </source>
</evidence>
<proteinExistence type="predicted"/>
<gene>
    <name evidence="2" type="ORF">GCM10017581_061920</name>
</gene>
<keyword evidence="1" id="KW-0732">Signal</keyword>